<protein>
    <recommendedName>
        <fullName evidence="4">Glycosyltransferase RgtA/B/C/D-like domain-containing protein</fullName>
    </recommendedName>
</protein>
<feature type="transmembrane region" description="Helical" evidence="1">
    <location>
        <begin position="259"/>
        <end position="277"/>
    </location>
</feature>
<feature type="transmembrane region" description="Helical" evidence="1">
    <location>
        <begin position="68"/>
        <end position="97"/>
    </location>
</feature>
<accession>A0A0D0KU53</accession>
<sequence length="699" mass="75674">MNLGSADTRRFLWPTLACVGVFICLIAGIAASGIPVAQTLKDAKPYVLLAVALGGIALFGAWRRVEPAAVLLALFAILSVQFVEVSAFIAMPAFLLASAVVGQRIGRRFGVADLLLATFIGIFVLTGLISWTLPYKIHTRWVYTVLLAGLLWLERRAARDVLLVTWRGCADALSRSKAAASLALVVAVASLSTAWLPSIFFDDLAYHSMLPTQLIHLGYYRFDVATQVWAVAPWASDIVHAVVGVLANTESRGAVNIGWFWLACCALWRFGALIGLSDKWKWLGIALYASQPYISGLFGTAQVENELVPLTLALAILCVRICRDKDPNAIYALVILAGLFAALKASQALVIAPFVLVCAPALFKANLRKLLLAAAIALALGSSSYVYAWLATGNPLLPLFNAYFKSPFFPITNFHDGRWSQGLNWRSVWDLTFATDKYQETSAGGAGLSVLALSIPLLATLAIAALRRTTLWLLLALVGMFAAIQYLRYIAPLLIVAIPLALFAIDRYVAPKIATGAVVILVVANLVLIPTSIYLLRDKLLHTQLSSLVKRSKGDANEQILRNYAFETVAAAHLLKDPAPARAVFLADKERPFTAPFAGRAFAQSWYDTYFSAAGAEADADLTGERWKQLLSLNGIGFVLAKNDPADRPALHAVLRADAVPTLVGPAHTLYCLCKPRQPAAAGDALYKARDLSARLRLF</sequence>
<reference evidence="2 3" key="1">
    <citation type="submission" date="2014-12" db="EMBL/GenBank/DDBJ databases">
        <title>16Stimator: statistical estimation of ribosomal gene copy numbers from draft genome assemblies.</title>
        <authorList>
            <person name="Perisin M.A."/>
            <person name="Vetter M."/>
            <person name="Gilbert J.A."/>
            <person name="Bergelson J."/>
        </authorList>
    </citation>
    <scope>NUCLEOTIDE SEQUENCE [LARGE SCALE GENOMIC DNA]</scope>
    <source>
        <strain evidence="2 3">MEDvA23</strain>
    </source>
</reference>
<dbReference type="EMBL" id="JXQQ01000044">
    <property type="protein sequence ID" value="KIQ29607.1"/>
    <property type="molecule type" value="Genomic_DNA"/>
</dbReference>
<feature type="transmembrane region" description="Helical" evidence="1">
    <location>
        <begin position="513"/>
        <end position="536"/>
    </location>
</feature>
<feature type="transmembrane region" description="Helical" evidence="1">
    <location>
        <begin position="473"/>
        <end position="501"/>
    </location>
</feature>
<keyword evidence="1" id="KW-0472">Membrane</keyword>
<evidence type="ECO:0000313" key="2">
    <source>
        <dbReference type="EMBL" id="KIQ29607.1"/>
    </source>
</evidence>
<feature type="transmembrane region" description="Helical" evidence="1">
    <location>
        <begin position="179"/>
        <end position="201"/>
    </location>
</feature>
<dbReference type="AlphaFoldDB" id="A0A0D0KU53"/>
<name>A0A0D0KU53_VARPD</name>
<feature type="transmembrane region" description="Helical" evidence="1">
    <location>
        <begin position="228"/>
        <end position="247"/>
    </location>
</feature>
<comment type="caution">
    <text evidence="2">The sequence shown here is derived from an EMBL/GenBank/DDBJ whole genome shotgun (WGS) entry which is preliminary data.</text>
</comment>
<organism evidence="2 3">
    <name type="scientific">Variovorax paradoxus</name>
    <dbReference type="NCBI Taxonomy" id="34073"/>
    <lineage>
        <taxon>Bacteria</taxon>
        <taxon>Pseudomonadati</taxon>
        <taxon>Pseudomonadota</taxon>
        <taxon>Betaproteobacteria</taxon>
        <taxon>Burkholderiales</taxon>
        <taxon>Comamonadaceae</taxon>
        <taxon>Variovorax</taxon>
    </lineage>
</organism>
<gene>
    <name evidence="2" type="ORF">RT97_18735</name>
</gene>
<evidence type="ECO:0000313" key="3">
    <source>
        <dbReference type="Proteomes" id="UP000032067"/>
    </source>
</evidence>
<proteinExistence type="predicted"/>
<evidence type="ECO:0008006" key="4">
    <source>
        <dbReference type="Google" id="ProtNLM"/>
    </source>
</evidence>
<feature type="transmembrane region" description="Helical" evidence="1">
    <location>
        <begin position="446"/>
        <end position="466"/>
    </location>
</feature>
<feature type="transmembrane region" description="Helical" evidence="1">
    <location>
        <begin position="109"/>
        <end position="129"/>
    </location>
</feature>
<evidence type="ECO:0000256" key="1">
    <source>
        <dbReference type="SAM" id="Phobius"/>
    </source>
</evidence>
<dbReference type="RefSeq" id="WP_042580309.1">
    <property type="nucleotide sequence ID" value="NZ_JXQQ01000044.1"/>
</dbReference>
<feature type="transmembrane region" description="Helical" evidence="1">
    <location>
        <begin position="370"/>
        <end position="390"/>
    </location>
</feature>
<dbReference type="Proteomes" id="UP000032067">
    <property type="component" value="Unassembled WGS sequence"/>
</dbReference>
<feature type="transmembrane region" description="Helical" evidence="1">
    <location>
        <begin position="46"/>
        <end position="62"/>
    </location>
</feature>
<keyword evidence="1" id="KW-1133">Transmembrane helix</keyword>
<feature type="transmembrane region" description="Helical" evidence="1">
    <location>
        <begin position="12"/>
        <end position="34"/>
    </location>
</feature>
<feature type="transmembrane region" description="Helical" evidence="1">
    <location>
        <begin position="330"/>
        <end position="363"/>
    </location>
</feature>
<keyword evidence="1" id="KW-0812">Transmembrane</keyword>